<dbReference type="Pfam" id="PF12680">
    <property type="entry name" value="SnoaL_2"/>
    <property type="match status" value="1"/>
</dbReference>
<dbReference type="InterPro" id="IPR037401">
    <property type="entry name" value="SnoaL-like"/>
</dbReference>
<sequence>MNKEIAKRNKENVMAFFKALEKKDAQSVVNLFAEDGVQSNPYASGIFPQGAKGYEEILAYWKAPFHNFGDMEFLIDEIYAMEDPNIVFVKYTGNIMYKDGSGKYANQYYSTFKFAENGKIKEYVEIFNPIVAAKAFGLIDMIK</sequence>
<dbReference type="InterPro" id="IPR032710">
    <property type="entry name" value="NTF2-like_dom_sf"/>
</dbReference>
<protein>
    <submittedName>
        <fullName evidence="2">Ketosteroid isomerase-like protein</fullName>
    </submittedName>
</protein>
<organism evidence="2 3">
    <name type="scientific">Aureibacter tunicatorum</name>
    <dbReference type="NCBI Taxonomy" id="866807"/>
    <lineage>
        <taxon>Bacteria</taxon>
        <taxon>Pseudomonadati</taxon>
        <taxon>Bacteroidota</taxon>
        <taxon>Cytophagia</taxon>
        <taxon>Cytophagales</taxon>
        <taxon>Persicobacteraceae</taxon>
        <taxon>Aureibacter</taxon>
    </lineage>
</organism>
<gene>
    <name evidence="2" type="ORF">HNQ88_003832</name>
</gene>
<dbReference type="RefSeq" id="WP_309940956.1">
    <property type="nucleotide sequence ID" value="NZ_AP025306.1"/>
</dbReference>
<dbReference type="AlphaFoldDB" id="A0AAE3XMQ5"/>
<evidence type="ECO:0000313" key="3">
    <source>
        <dbReference type="Proteomes" id="UP001185092"/>
    </source>
</evidence>
<keyword evidence="2" id="KW-0413">Isomerase</keyword>
<evidence type="ECO:0000259" key="1">
    <source>
        <dbReference type="Pfam" id="PF12680"/>
    </source>
</evidence>
<reference evidence="2" key="1">
    <citation type="submission" date="2023-07" db="EMBL/GenBank/DDBJ databases">
        <title>Genomic Encyclopedia of Type Strains, Phase IV (KMG-IV): sequencing the most valuable type-strain genomes for metagenomic binning, comparative biology and taxonomic classification.</title>
        <authorList>
            <person name="Goeker M."/>
        </authorList>
    </citation>
    <scope>NUCLEOTIDE SEQUENCE</scope>
    <source>
        <strain evidence="2">DSM 26174</strain>
    </source>
</reference>
<dbReference type="Gene3D" id="3.10.450.50">
    <property type="match status" value="1"/>
</dbReference>
<keyword evidence="3" id="KW-1185">Reference proteome</keyword>
<dbReference type="Proteomes" id="UP001185092">
    <property type="component" value="Unassembled WGS sequence"/>
</dbReference>
<dbReference type="EMBL" id="JAVDQD010000005">
    <property type="protein sequence ID" value="MDR6240756.1"/>
    <property type="molecule type" value="Genomic_DNA"/>
</dbReference>
<feature type="domain" description="SnoaL-like" evidence="1">
    <location>
        <begin position="15"/>
        <end position="123"/>
    </location>
</feature>
<comment type="caution">
    <text evidence="2">The sequence shown here is derived from an EMBL/GenBank/DDBJ whole genome shotgun (WGS) entry which is preliminary data.</text>
</comment>
<dbReference type="SUPFAM" id="SSF54427">
    <property type="entry name" value="NTF2-like"/>
    <property type="match status" value="1"/>
</dbReference>
<accession>A0AAE3XMQ5</accession>
<evidence type="ECO:0000313" key="2">
    <source>
        <dbReference type="EMBL" id="MDR6240756.1"/>
    </source>
</evidence>
<dbReference type="GO" id="GO:0016853">
    <property type="term" value="F:isomerase activity"/>
    <property type="evidence" value="ECO:0007669"/>
    <property type="project" value="UniProtKB-KW"/>
</dbReference>
<proteinExistence type="predicted"/>
<name>A0AAE3XMQ5_9BACT</name>